<keyword evidence="2" id="KW-1185">Reference proteome</keyword>
<dbReference type="EMBL" id="RWJN01000246">
    <property type="protein sequence ID" value="TCD64265.1"/>
    <property type="molecule type" value="Genomic_DNA"/>
</dbReference>
<organism evidence="1 2">
    <name type="scientific">Steccherinum ochraceum</name>
    <dbReference type="NCBI Taxonomy" id="92696"/>
    <lineage>
        <taxon>Eukaryota</taxon>
        <taxon>Fungi</taxon>
        <taxon>Dikarya</taxon>
        <taxon>Basidiomycota</taxon>
        <taxon>Agaricomycotina</taxon>
        <taxon>Agaricomycetes</taxon>
        <taxon>Polyporales</taxon>
        <taxon>Steccherinaceae</taxon>
        <taxon>Steccherinum</taxon>
    </lineage>
</organism>
<protein>
    <submittedName>
        <fullName evidence="1">Uncharacterized protein</fullName>
    </submittedName>
</protein>
<evidence type="ECO:0000313" key="1">
    <source>
        <dbReference type="EMBL" id="TCD64265.1"/>
    </source>
</evidence>
<dbReference type="OrthoDB" id="10546351at2759"/>
<dbReference type="Proteomes" id="UP000292702">
    <property type="component" value="Unassembled WGS sequence"/>
</dbReference>
<comment type="caution">
    <text evidence="1">The sequence shown here is derived from an EMBL/GenBank/DDBJ whole genome shotgun (WGS) entry which is preliminary data.</text>
</comment>
<proteinExistence type="predicted"/>
<name>A0A4R0RF77_9APHY</name>
<gene>
    <name evidence="1" type="ORF">EIP91_004304</name>
</gene>
<evidence type="ECO:0000313" key="2">
    <source>
        <dbReference type="Proteomes" id="UP000292702"/>
    </source>
</evidence>
<dbReference type="AlphaFoldDB" id="A0A4R0RF77"/>
<sequence length="217" mass="23342">MYAPAELKANTVKAINAFTALQTNAAKIASILTTTAPVINGEQQIVNEWRNSFVAAQADFQTLLNQTGAFTSSMQSILNATYETARVQPLWDNVNLIANSIFTYSAKLAAFSTDINNLITQYDAAIASSGVTNDPVQLLLHAFPAQIFNLANALAFLQDYKTALAEDVSACLLWAGSDLGAKGLGIPPALKEFQFTGHSDYTINTGILQQFTTLQLS</sequence>
<reference evidence="1 2" key="1">
    <citation type="submission" date="2018-11" db="EMBL/GenBank/DDBJ databases">
        <title>Genome assembly of Steccherinum ochraceum LE-BIN_3174, the white-rot fungus of the Steccherinaceae family (The Residual Polyporoid clade, Polyporales, Basidiomycota).</title>
        <authorList>
            <person name="Fedorova T.V."/>
            <person name="Glazunova O.A."/>
            <person name="Landesman E.O."/>
            <person name="Moiseenko K.V."/>
            <person name="Psurtseva N.V."/>
            <person name="Savinova O.S."/>
            <person name="Shakhova N.V."/>
            <person name="Tyazhelova T.V."/>
            <person name="Vasina D.V."/>
        </authorList>
    </citation>
    <scope>NUCLEOTIDE SEQUENCE [LARGE SCALE GENOMIC DNA]</scope>
    <source>
        <strain evidence="1 2">LE-BIN_3174</strain>
    </source>
</reference>
<accession>A0A4R0RF77</accession>